<evidence type="ECO:0000313" key="1">
    <source>
        <dbReference type="EMBL" id="CAB1429036.1"/>
    </source>
</evidence>
<protein>
    <submittedName>
        <fullName evidence="1">Uncharacterized protein</fullName>
    </submittedName>
</protein>
<dbReference type="EMBL" id="CADEAL010001112">
    <property type="protein sequence ID" value="CAB1429036.1"/>
    <property type="molecule type" value="Genomic_DNA"/>
</dbReference>
<organism evidence="1 2">
    <name type="scientific">Pleuronectes platessa</name>
    <name type="common">European plaice</name>
    <dbReference type="NCBI Taxonomy" id="8262"/>
    <lineage>
        <taxon>Eukaryota</taxon>
        <taxon>Metazoa</taxon>
        <taxon>Chordata</taxon>
        <taxon>Craniata</taxon>
        <taxon>Vertebrata</taxon>
        <taxon>Euteleostomi</taxon>
        <taxon>Actinopterygii</taxon>
        <taxon>Neopterygii</taxon>
        <taxon>Teleostei</taxon>
        <taxon>Neoteleostei</taxon>
        <taxon>Acanthomorphata</taxon>
        <taxon>Carangaria</taxon>
        <taxon>Pleuronectiformes</taxon>
        <taxon>Pleuronectoidei</taxon>
        <taxon>Pleuronectidae</taxon>
        <taxon>Pleuronectes</taxon>
    </lineage>
</organism>
<name>A0A9N7UDJ9_PLEPL</name>
<dbReference type="AlphaFoldDB" id="A0A9N7UDJ9"/>
<keyword evidence="2" id="KW-1185">Reference proteome</keyword>
<gene>
    <name evidence="1" type="ORF">PLEPLA_LOCUS17011</name>
</gene>
<accession>A0A9N7UDJ9</accession>
<evidence type="ECO:0000313" key="2">
    <source>
        <dbReference type="Proteomes" id="UP001153269"/>
    </source>
</evidence>
<reference evidence="1" key="1">
    <citation type="submission" date="2020-03" db="EMBL/GenBank/DDBJ databases">
        <authorList>
            <person name="Weist P."/>
        </authorList>
    </citation>
    <scope>NUCLEOTIDE SEQUENCE</scope>
</reference>
<proteinExistence type="predicted"/>
<comment type="caution">
    <text evidence="1">The sequence shown here is derived from an EMBL/GenBank/DDBJ whole genome shotgun (WGS) entry which is preliminary data.</text>
</comment>
<dbReference type="Proteomes" id="UP001153269">
    <property type="component" value="Unassembled WGS sequence"/>
</dbReference>
<sequence length="167" mass="18766">MHLYGCFASSSKFPVLVGIADPENNMRRRQEMFDVCLHACVNRDRFRQQQEAVELMQRVMLKWSHITSVLDDARVYTGRTLSGSFKVDDVFSRYPSVLPPSKDMQTGVRGCAQLAVVVDGGRDERVGVGVELWWKGDSKPRAHLRELHLFPSSSPDGQESPCQDPAG</sequence>